<dbReference type="Pfam" id="PF04230">
    <property type="entry name" value="PS_pyruv_trans"/>
    <property type="match status" value="1"/>
</dbReference>
<evidence type="ECO:0000313" key="3">
    <source>
        <dbReference type="Proteomes" id="UP001267407"/>
    </source>
</evidence>
<protein>
    <submittedName>
        <fullName evidence="2">Polysaccharide pyruvyl transferase family protein</fullName>
        <ecNumber evidence="2">2.4.-.-</ecNumber>
    </submittedName>
</protein>
<dbReference type="Proteomes" id="UP001267407">
    <property type="component" value="Unassembled WGS sequence"/>
</dbReference>
<keyword evidence="2" id="KW-0808">Transferase</keyword>
<dbReference type="EC" id="2.4.-.-" evidence="2"/>
<feature type="domain" description="Polysaccharide pyruvyl transferase" evidence="1">
    <location>
        <begin position="32"/>
        <end position="312"/>
    </location>
</feature>
<evidence type="ECO:0000259" key="1">
    <source>
        <dbReference type="Pfam" id="PF04230"/>
    </source>
</evidence>
<name>A0ABU2HEG2_9GAMM</name>
<proteinExistence type="predicted"/>
<sequence>MKSKPLFTGIAGGIPSTEGVQVENLIGRSGLNTGNFLFVRALRNLLGTSDDIYRDESYYRRSVEEYDYIAISAANWVNPGVNLGGLTDFIESTDLPCLVVGLGAQASFGGKDPKLTEGTKRFLSVVSERSESISVRGEYTQDVLNRMGIKNTRVTGCPSLLGLSGRTAPKVDMCKLEGLEPSNIILQSTRHGFSDSVFNDDPAHVFNMSIYRYAFQNHHPLLLQSEKPDIYLTMRRNNNKEIYQKNIEYLQKVYESDAESVQRYLEGFGLIYWDIDDWLSSISKFNMLIGTRIHGVISGLLSGVPSTLLVHDERTKELADFFLLPYIDIRNYSGFDFGLIEEARSEFSLENFSDNWGGYFRGFSNFFAENEVQVSF</sequence>
<gene>
    <name evidence="2" type="ORF">RKA07_04960</name>
</gene>
<keyword evidence="3" id="KW-1185">Reference proteome</keyword>
<reference evidence="2" key="1">
    <citation type="submission" date="2023-09" db="EMBL/GenBank/DDBJ databases">
        <title>Marinobacter sediminicola sp. nov. and Marinobacter maritimum sp. nov., isolated from marine sediment.</title>
        <authorList>
            <person name="An J."/>
        </authorList>
    </citation>
    <scope>NUCLEOTIDE SEQUENCE</scope>
    <source>
        <strain evidence="2">F60267</strain>
    </source>
</reference>
<dbReference type="EMBL" id="JAVMBO010000007">
    <property type="protein sequence ID" value="MDS1309460.1"/>
    <property type="molecule type" value="Genomic_DNA"/>
</dbReference>
<dbReference type="InterPro" id="IPR007345">
    <property type="entry name" value="Polysacch_pyruvyl_Trfase"/>
</dbReference>
<dbReference type="RefSeq" id="WP_310965739.1">
    <property type="nucleotide sequence ID" value="NZ_JAVMBO010000007.1"/>
</dbReference>
<organism evidence="2 3">
    <name type="scientific">Marinobacter xiaoshiensis</name>
    <dbReference type="NCBI Taxonomy" id="3073652"/>
    <lineage>
        <taxon>Bacteria</taxon>
        <taxon>Pseudomonadati</taxon>
        <taxon>Pseudomonadota</taxon>
        <taxon>Gammaproteobacteria</taxon>
        <taxon>Pseudomonadales</taxon>
        <taxon>Marinobacteraceae</taxon>
        <taxon>Marinobacter</taxon>
    </lineage>
</organism>
<evidence type="ECO:0000313" key="2">
    <source>
        <dbReference type="EMBL" id="MDS1309460.1"/>
    </source>
</evidence>
<dbReference type="GO" id="GO:0016757">
    <property type="term" value="F:glycosyltransferase activity"/>
    <property type="evidence" value="ECO:0007669"/>
    <property type="project" value="UniProtKB-KW"/>
</dbReference>
<comment type="caution">
    <text evidence="2">The sequence shown here is derived from an EMBL/GenBank/DDBJ whole genome shotgun (WGS) entry which is preliminary data.</text>
</comment>
<keyword evidence="2" id="KW-0328">Glycosyltransferase</keyword>
<accession>A0ABU2HEG2</accession>